<dbReference type="GO" id="GO:0042910">
    <property type="term" value="F:xenobiotic transmembrane transporter activity"/>
    <property type="evidence" value="ECO:0007669"/>
    <property type="project" value="TreeGrafter"/>
</dbReference>
<accession>A0A382WII0</accession>
<dbReference type="SUPFAM" id="SSF82693">
    <property type="entry name" value="Multidrug efflux transporter AcrB pore domain, PN1, PN2, PC1 and PC2 subdomains"/>
    <property type="match status" value="1"/>
</dbReference>
<feature type="non-terminal residue" evidence="1">
    <location>
        <position position="65"/>
    </location>
</feature>
<dbReference type="EMBL" id="UINC01160122">
    <property type="protein sequence ID" value="SVD58593.1"/>
    <property type="molecule type" value="Genomic_DNA"/>
</dbReference>
<sequence length="65" mass="6981">MPVRELPSGLQPPVVQVKVDYKSASAPIIDEEVTQVIEDVIGGAEGIKNIDSKSENGKSTINIEF</sequence>
<dbReference type="PANTHER" id="PTHR32063">
    <property type="match status" value="1"/>
</dbReference>
<evidence type="ECO:0000313" key="1">
    <source>
        <dbReference type="EMBL" id="SVD58593.1"/>
    </source>
</evidence>
<protein>
    <submittedName>
        <fullName evidence="1">Uncharacterized protein</fullName>
    </submittedName>
</protein>
<dbReference type="InterPro" id="IPR001036">
    <property type="entry name" value="Acrflvin-R"/>
</dbReference>
<organism evidence="1">
    <name type="scientific">marine metagenome</name>
    <dbReference type="NCBI Taxonomy" id="408172"/>
    <lineage>
        <taxon>unclassified sequences</taxon>
        <taxon>metagenomes</taxon>
        <taxon>ecological metagenomes</taxon>
    </lineage>
</organism>
<dbReference type="Gene3D" id="3.30.70.1430">
    <property type="entry name" value="Multidrug efflux transporter AcrB pore domain"/>
    <property type="match status" value="1"/>
</dbReference>
<dbReference type="GO" id="GO:0005886">
    <property type="term" value="C:plasma membrane"/>
    <property type="evidence" value="ECO:0007669"/>
    <property type="project" value="TreeGrafter"/>
</dbReference>
<name>A0A382WII0_9ZZZZ</name>
<dbReference type="AlphaFoldDB" id="A0A382WII0"/>
<gene>
    <name evidence="1" type="ORF">METZ01_LOCUS411447</name>
</gene>
<reference evidence="1" key="1">
    <citation type="submission" date="2018-05" db="EMBL/GenBank/DDBJ databases">
        <authorList>
            <person name="Lanie J.A."/>
            <person name="Ng W.-L."/>
            <person name="Kazmierczak K.M."/>
            <person name="Andrzejewski T.M."/>
            <person name="Davidsen T.M."/>
            <person name="Wayne K.J."/>
            <person name="Tettelin H."/>
            <person name="Glass J.I."/>
            <person name="Rusch D."/>
            <person name="Podicherti R."/>
            <person name="Tsui H.-C.T."/>
            <person name="Winkler M.E."/>
        </authorList>
    </citation>
    <scope>NUCLEOTIDE SEQUENCE</scope>
</reference>
<dbReference type="PANTHER" id="PTHR32063:SF14">
    <property type="entry name" value="BLL4319 PROTEIN"/>
    <property type="match status" value="1"/>
</dbReference>
<dbReference type="Pfam" id="PF00873">
    <property type="entry name" value="ACR_tran"/>
    <property type="match status" value="1"/>
</dbReference>
<proteinExistence type="predicted"/>